<evidence type="ECO:0000256" key="1">
    <source>
        <dbReference type="ARBA" id="ARBA00022491"/>
    </source>
</evidence>
<keyword evidence="8" id="KW-1185">Reference proteome</keyword>
<dbReference type="InterPro" id="IPR039538">
    <property type="entry name" value="BetI_C"/>
</dbReference>
<accession>A0A4V3EMU8</accession>
<dbReference type="Proteomes" id="UP000295371">
    <property type="component" value="Unassembled WGS sequence"/>
</dbReference>
<gene>
    <name evidence="7" type="ORF">CLV29_2789</name>
</gene>
<dbReference type="GO" id="GO:0003700">
    <property type="term" value="F:DNA-binding transcription factor activity"/>
    <property type="evidence" value="ECO:0007669"/>
    <property type="project" value="TreeGrafter"/>
</dbReference>
<evidence type="ECO:0000256" key="4">
    <source>
        <dbReference type="ARBA" id="ARBA00023163"/>
    </source>
</evidence>
<keyword evidence="1" id="KW-0678">Repressor</keyword>
<keyword evidence="4" id="KW-0804">Transcription</keyword>
<dbReference type="SUPFAM" id="SSF48498">
    <property type="entry name" value="Tetracyclin repressor-like, C-terminal domain"/>
    <property type="match status" value="1"/>
</dbReference>
<dbReference type="InterPro" id="IPR036271">
    <property type="entry name" value="Tet_transcr_reg_TetR-rel_C_sf"/>
</dbReference>
<keyword evidence="2" id="KW-0805">Transcription regulation</keyword>
<dbReference type="Pfam" id="PF00440">
    <property type="entry name" value="TetR_N"/>
    <property type="match status" value="1"/>
</dbReference>
<dbReference type="InterPro" id="IPR050109">
    <property type="entry name" value="HTH-type_TetR-like_transc_reg"/>
</dbReference>
<dbReference type="AlphaFoldDB" id="A0A4V3EMU8"/>
<dbReference type="InterPro" id="IPR009057">
    <property type="entry name" value="Homeodomain-like_sf"/>
</dbReference>
<feature type="DNA-binding region" description="H-T-H motif" evidence="5">
    <location>
        <begin position="31"/>
        <end position="50"/>
    </location>
</feature>
<dbReference type="PROSITE" id="PS50977">
    <property type="entry name" value="HTH_TETR_2"/>
    <property type="match status" value="1"/>
</dbReference>
<dbReference type="Pfam" id="PF13977">
    <property type="entry name" value="TetR_C_6"/>
    <property type="match status" value="1"/>
</dbReference>
<sequence>MNRRLAPDLRRQQIIAAARTVIVERGLAATSLRDIAAAAQVSVGTVTYHFVGVDEILSAVVITESESFYAKVVQAADSEPDPRRAMLILIDSLFGDPDKTSEHWKIWADYWAATARRPEIADAYADRIRHWQNCLERVIARGVSDSTFRSVDPNATALKMAAYSDGLGIQMSQQVTGLDHRTAHRWLVDFAELLLGPVSRPAPG</sequence>
<dbReference type="RefSeq" id="WP_133755655.1">
    <property type="nucleotide sequence ID" value="NZ_SOAW01000002.1"/>
</dbReference>
<name>A0A4V3EMU8_9ACTN</name>
<dbReference type="Gene3D" id="1.10.357.10">
    <property type="entry name" value="Tetracycline Repressor, domain 2"/>
    <property type="match status" value="1"/>
</dbReference>
<evidence type="ECO:0000256" key="3">
    <source>
        <dbReference type="ARBA" id="ARBA00023125"/>
    </source>
</evidence>
<evidence type="ECO:0000256" key="5">
    <source>
        <dbReference type="PROSITE-ProRule" id="PRU00335"/>
    </source>
</evidence>
<dbReference type="InterPro" id="IPR001647">
    <property type="entry name" value="HTH_TetR"/>
</dbReference>
<dbReference type="PANTHER" id="PTHR30055">
    <property type="entry name" value="HTH-TYPE TRANSCRIPTIONAL REGULATOR RUTR"/>
    <property type="match status" value="1"/>
</dbReference>
<evidence type="ECO:0000256" key="2">
    <source>
        <dbReference type="ARBA" id="ARBA00023015"/>
    </source>
</evidence>
<dbReference type="PRINTS" id="PR00455">
    <property type="entry name" value="HTHTETR"/>
</dbReference>
<comment type="caution">
    <text evidence="7">The sequence shown here is derived from an EMBL/GenBank/DDBJ whole genome shotgun (WGS) entry which is preliminary data.</text>
</comment>
<dbReference type="GO" id="GO:0000976">
    <property type="term" value="F:transcription cis-regulatory region binding"/>
    <property type="evidence" value="ECO:0007669"/>
    <property type="project" value="TreeGrafter"/>
</dbReference>
<keyword evidence="3 5" id="KW-0238">DNA-binding</keyword>
<dbReference type="SUPFAM" id="SSF46689">
    <property type="entry name" value="Homeodomain-like"/>
    <property type="match status" value="1"/>
</dbReference>
<evidence type="ECO:0000313" key="8">
    <source>
        <dbReference type="Proteomes" id="UP000295371"/>
    </source>
</evidence>
<dbReference type="EMBL" id="SOAW01000002">
    <property type="protein sequence ID" value="TDT31368.1"/>
    <property type="molecule type" value="Genomic_DNA"/>
</dbReference>
<protein>
    <submittedName>
        <fullName evidence="7">AcrR family transcriptional regulator</fullName>
    </submittedName>
</protein>
<evidence type="ECO:0000259" key="6">
    <source>
        <dbReference type="PROSITE" id="PS50977"/>
    </source>
</evidence>
<proteinExistence type="predicted"/>
<dbReference type="OrthoDB" id="3288227at2"/>
<reference evidence="7 8" key="1">
    <citation type="submission" date="2019-03" db="EMBL/GenBank/DDBJ databases">
        <title>Genomic Encyclopedia of Archaeal and Bacterial Type Strains, Phase II (KMG-II): from individual species to whole genera.</title>
        <authorList>
            <person name="Goeker M."/>
        </authorList>
    </citation>
    <scope>NUCLEOTIDE SEQUENCE [LARGE SCALE GENOMIC DNA]</scope>
    <source>
        <strain evidence="7 8">DSM 24323</strain>
    </source>
</reference>
<dbReference type="PANTHER" id="PTHR30055:SF200">
    <property type="entry name" value="HTH-TYPE TRANSCRIPTIONAL REPRESSOR BDCR"/>
    <property type="match status" value="1"/>
</dbReference>
<organism evidence="7 8">
    <name type="scientific">Naumannella halotolerans</name>
    <dbReference type="NCBI Taxonomy" id="993414"/>
    <lineage>
        <taxon>Bacteria</taxon>
        <taxon>Bacillati</taxon>
        <taxon>Actinomycetota</taxon>
        <taxon>Actinomycetes</taxon>
        <taxon>Propionibacteriales</taxon>
        <taxon>Propionibacteriaceae</taxon>
        <taxon>Naumannella</taxon>
    </lineage>
</organism>
<evidence type="ECO:0000313" key="7">
    <source>
        <dbReference type="EMBL" id="TDT31368.1"/>
    </source>
</evidence>
<feature type="domain" description="HTH tetR-type" evidence="6">
    <location>
        <begin position="8"/>
        <end position="68"/>
    </location>
</feature>